<evidence type="ECO:0000256" key="7">
    <source>
        <dbReference type="SAM" id="MobiDB-lite"/>
    </source>
</evidence>
<reference evidence="11" key="1">
    <citation type="journal article" date="2012" name="Nature">
        <title>A physical, genetic and functional sequence assembly of the barley genome.</title>
        <authorList>
            <consortium name="The International Barley Genome Sequencing Consortium"/>
            <person name="Mayer K.F."/>
            <person name="Waugh R."/>
            <person name="Brown J.W."/>
            <person name="Schulman A."/>
            <person name="Langridge P."/>
            <person name="Platzer M."/>
            <person name="Fincher G.B."/>
            <person name="Muehlbauer G.J."/>
            <person name="Sato K."/>
            <person name="Close T.J."/>
            <person name="Wise R.P."/>
            <person name="Stein N."/>
        </authorList>
    </citation>
    <scope>NUCLEOTIDE SEQUENCE [LARGE SCALE GENOMIC DNA]</scope>
    <source>
        <strain evidence="11">cv. Morex</strain>
    </source>
</reference>
<feature type="domain" description="Amino acid transporter transmembrane" evidence="9">
    <location>
        <begin position="60"/>
        <end position="494"/>
    </location>
</feature>
<dbReference type="Proteomes" id="UP000011116">
    <property type="component" value="Chromosome 3H"/>
</dbReference>
<reference evidence="10" key="2">
    <citation type="submission" date="2020-10" db="EMBL/GenBank/DDBJ databases">
        <authorList>
            <person name="Scholz U."/>
            <person name="Mascher M."/>
            <person name="Fiebig A."/>
        </authorList>
    </citation>
    <scope>NUCLEOTIDE SEQUENCE [LARGE SCALE GENOMIC DNA]</scope>
    <source>
        <strain evidence="10">cv. Morex</strain>
    </source>
</reference>
<keyword evidence="2" id="KW-0813">Transport</keyword>
<sequence>MAARPQLRQAGYIREREKERDREREGERSPCGGGGERESAMDVEKVTEVAPEVDDDGRVRTGTVWTATTHAITAVIGSGVLALPWSVAQMGWVLGPIALIGCAYITYYTAVLLSDCYRSPDPVHGKRNYTYMDAVRSCLGPREVAVCGIAQYTILCGAIVGYTITAATGIMSVVRSNCRHYKGHGADCSQEGTMYLVMFGAVEVVLSQLPSLEKVTFVSIVAAVMSFTYSFVALFLSAAKFASNHKAYGTIFGSHIGGPGGVSAATRTWSFLQALGNIAFAYTYAMLLIEIQDTVKAPPSENVTMKRASMYGIGVTTAFYVSLGCIGYAAFGNAAPGNILTGFDEPFWLVDLANVAVVVHLVGAYQVYAQPVFACYEKRLRARYPEAAFFHRELALRLPGRRGALRFTMCKLVLRTAFVAATTVVSLMLPFFNAILGLLGAAAFWPLTVYFPVTMYITQAKVPRGSGKWVALQALNVGALVVSLLAAVGSVADIVQRLGHVTMFKTQL</sequence>
<comment type="subcellular location">
    <subcellularLocation>
        <location evidence="1">Membrane</location>
    </subcellularLocation>
</comment>
<dbReference type="PANTHER" id="PTHR48017">
    <property type="entry name" value="OS05G0424000 PROTEIN-RELATED"/>
    <property type="match status" value="1"/>
</dbReference>
<feature type="transmembrane region" description="Helical" evidence="8">
    <location>
        <begin position="469"/>
        <end position="492"/>
    </location>
</feature>
<feature type="compositionally biased region" description="Basic and acidic residues" evidence="7">
    <location>
        <begin position="35"/>
        <end position="45"/>
    </location>
</feature>
<keyword evidence="5 8" id="KW-1133">Transmembrane helix</keyword>
<evidence type="ECO:0000313" key="11">
    <source>
        <dbReference type="Proteomes" id="UP000011116"/>
    </source>
</evidence>
<protein>
    <recommendedName>
        <fullName evidence="9">Amino acid transporter transmembrane domain-containing protein</fullName>
    </recommendedName>
</protein>
<feature type="transmembrane region" description="Helical" evidence="8">
    <location>
        <begin position="215"/>
        <end position="236"/>
    </location>
</feature>
<feature type="compositionally biased region" description="Basic and acidic residues" evidence="7">
    <location>
        <begin position="13"/>
        <end position="28"/>
    </location>
</feature>
<dbReference type="Gramene" id="HORVU.MOREX.r3.3HG0298070.1">
    <property type="protein sequence ID" value="HORVU.MOREX.r3.3HG0298070.1"/>
    <property type="gene ID" value="HORVU.MOREX.r3.3HG0298070"/>
</dbReference>
<keyword evidence="6 8" id="KW-0472">Membrane</keyword>
<dbReference type="EnsemblPlants" id="HORVU.MOREX.r3.3HG0298070.1">
    <property type="protein sequence ID" value="HORVU.MOREX.r3.3HG0298070.1"/>
    <property type="gene ID" value="HORVU.MOREX.r3.3HG0298070"/>
</dbReference>
<dbReference type="AlphaFoldDB" id="A0A8I6XRU2"/>
<feature type="transmembrane region" description="Helical" evidence="8">
    <location>
        <begin position="352"/>
        <end position="376"/>
    </location>
</feature>
<feature type="transmembrane region" description="Helical" evidence="8">
    <location>
        <begin position="92"/>
        <end position="113"/>
    </location>
</feature>
<feature type="transmembrane region" description="Helical" evidence="8">
    <location>
        <begin position="412"/>
        <end position="432"/>
    </location>
</feature>
<keyword evidence="3 8" id="KW-0812">Transmembrane</keyword>
<dbReference type="GO" id="GO:0003333">
    <property type="term" value="P:amino acid transmembrane transport"/>
    <property type="evidence" value="ECO:0000318"/>
    <property type="project" value="GO_Central"/>
</dbReference>
<evidence type="ECO:0000256" key="4">
    <source>
        <dbReference type="ARBA" id="ARBA00022970"/>
    </source>
</evidence>
<name>A0A8I6XRU2_HORVV</name>
<feature type="transmembrane region" description="Helical" evidence="8">
    <location>
        <begin position="438"/>
        <end position="457"/>
    </location>
</feature>
<feature type="transmembrane region" description="Helical" evidence="8">
    <location>
        <begin position="310"/>
        <end position="332"/>
    </location>
</feature>
<dbReference type="GO" id="GO:0015171">
    <property type="term" value="F:amino acid transmembrane transporter activity"/>
    <property type="evidence" value="ECO:0000318"/>
    <property type="project" value="GO_Central"/>
</dbReference>
<dbReference type="GO" id="GO:0016020">
    <property type="term" value="C:membrane"/>
    <property type="evidence" value="ECO:0000318"/>
    <property type="project" value="GO_Central"/>
</dbReference>
<evidence type="ECO:0000256" key="2">
    <source>
        <dbReference type="ARBA" id="ARBA00022448"/>
    </source>
</evidence>
<gene>
    <name evidence="10" type="primary">LOC123440438</name>
</gene>
<feature type="region of interest" description="Disordered" evidence="7">
    <location>
        <begin position="1"/>
        <end position="45"/>
    </location>
</feature>
<reference evidence="10" key="3">
    <citation type="submission" date="2022-01" db="UniProtKB">
        <authorList>
            <consortium name="EnsemblPlants"/>
        </authorList>
    </citation>
    <scope>IDENTIFICATION</scope>
    <source>
        <strain evidence="10">subsp. vulgare</strain>
    </source>
</reference>
<keyword evidence="11" id="KW-1185">Reference proteome</keyword>
<dbReference type="InterPro" id="IPR013057">
    <property type="entry name" value="AA_transpt_TM"/>
</dbReference>
<keyword evidence="4" id="KW-0029">Amino-acid transport</keyword>
<dbReference type="Pfam" id="PF01490">
    <property type="entry name" value="Aa_trans"/>
    <property type="match status" value="1"/>
</dbReference>
<evidence type="ECO:0000313" key="10">
    <source>
        <dbReference type="EnsemblPlants" id="HORVU.MOREX.r3.3HG0298070.1"/>
    </source>
</evidence>
<evidence type="ECO:0000256" key="5">
    <source>
        <dbReference type="ARBA" id="ARBA00022989"/>
    </source>
</evidence>
<evidence type="ECO:0000256" key="8">
    <source>
        <dbReference type="SAM" id="Phobius"/>
    </source>
</evidence>
<evidence type="ECO:0000256" key="6">
    <source>
        <dbReference type="ARBA" id="ARBA00023136"/>
    </source>
</evidence>
<accession>A0A8I6XRU2</accession>
<evidence type="ECO:0000259" key="9">
    <source>
        <dbReference type="Pfam" id="PF01490"/>
    </source>
</evidence>
<organism evidence="10 11">
    <name type="scientific">Hordeum vulgare subsp. vulgare</name>
    <name type="common">Domesticated barley</name>
    <dbReference type="NCBI Taxonomy" id="112509"/>
    <lineage>
        <taxon>Eukaryota</taxon>
        <taxon>Viridiplantae</taxon>
        <taxon>Streptophyta</taxon>
        <taxon>Embryophyta</taxon>
        <taxon>Tracheophyta</taxon>
        <taxon>Spermatophyta</taxon>
        <taxon>Magnoliopsida</taxon>
        <taxon>Liliopsida</taxon>
        <taxon>Poales</taxon>
        <taxon>Poaceae</taxon>
        <taxon>BOP clade</taxon>
        <taxon>Pooideae</taxon>
        <taxon>Triticodae</taxon>
        <taxon>Triticeae</taxon>
        <taxon>Hordeinae</taxon>
        <taxon>Hordeum</taxon>
    </lineage>
</organism>
<evidence type="ECO:0000256" key="1">
    <source>
        <dbReference type="ARBA" id="ARBA00004370"/>
    </source>
</evidence>
<evidence type="ECO:0000256" key="3">
    <source>
        <dbReference type="ARBA" id="ARBA00022692"/>
    </source>
</evidence>
<proteinExistence type="predicted"/>
<feature type="transmembrane region" description="Helical" evidence="8">
    <location>
        <begin position="64"/>
        <end position="85"/>
    </location>
</feature>
<feature type="transmembrane region" description="Helical" evidence="8">
    <location>
        <begin position="149"/>
        <end position="171"/>
    </location>
</feature>